<sequence length="696" mass="75259">MKGKISLLIAVIVVFGTIVPVAQFATARTLTFAPTAEQHGAGLIRTVPANATQYQMNSVLIYFQNGSYYWFYAPFGRYTNGFNLTFASTKYYNLGFNYTNFSFGTFVNMIGGIWNNNTTFNPSWSVLIWNVSQEEWAVSPVGIGSISMKGNISIALSYSYWNSNFSAPLVYPAPTPLDPYPNSEFRDSPSGTGVAGFHSNLPYSPPNSVLSWVGRINTTDFGGIDTQPVEYNGMIYLLSDGPSNGGRAGVFAYNGYGDVIWNSTVGSPGYELSSPLAANGMIVVSSSNGYVYSFNSNNGRLNYMINLHSQQGITSSPILGPQGFFVLNDSGGVFYIAFNGTEYWNFSIGYHSYYSSPVYYNGTLYVAADLSSGGVIAALSVPNATAHPRLLWERNVGGFIRDTPAVSNDLIYFSQAKSSGGSGTYQYIDVTLTVMNAFTGMFVRNYTIGGSNSFPSSPLIAGNEIILSDGSEIVSINGTASNSTSFILWSVGVVNSYGSPSASLFGRYILVSTDSAQSELYVLSERGVLVWNFTAKSPDSYSLSSPAYDGSTLLWGDDAGYLFSFSRIEIANFTYVQHNGTVSMTAVVNPAAAPVVNYTWNLGNGVVAYTQTVVHNYTENGTYQVSLSVVYSDGTIASYTGNVVVNSVIHIPSIITVKKARSQFNLFEYAAAGISVIIIAAAVTFVVLRNRKRRIK</sequence>
<evidence type="ECO:0000256" key="1">
    <source>
        <dbReference type="SAM" id="Phobius"/>
    </source>
</evidence>
<accession>A0A8J8CB84</accession>
<dbReference type="SUPFAM" id="SSF50998">
    <property type="entry name" value="Quinoprotein alcohol dehydrogenase-like"/>
    <property type="match status" value="1"/>
</dbReference>
<dbReference type="InterPro" id="IPR000601">
    <property type="entry name" value="PKD_dom"/>
</dbReference>
<dbReference type="Gene3D" id="2.60.40.10">
    <property type="entry name" value="Immunoglobulins"/>
    <property type="match status" value="1"/>
</dbReference>
<keyword evidence="1" id="KW-1133">Transmembrane helix</keyword>
<proteinExistence type="predicted"/>
<dbReference type="InterPro" id="IPR015943">
    <property type="entry name" value="WD40/YVTN_repeat-like_dom_sf"/>
</dbReference>
<evidence type="ECO:0000259" key="2">
    <source>
        <dbReference type="PROSITE" id="PS50093"/>
    </source>
</evidence>
<evidence type="ECO:0000313" key="4">
    <source>
        <dbReference type="Proteomes" id="UP000716004"/>
    </source>
</evidence>
<dbReference type="PANTHER" id="PTHR34512">
    <property type="entry name" value="CELL SURFACE PROTEIN"/>
    <property type="match status" value="1"/>
</dbReference>
<protein>
    <submittedName>
        <fullName evidence="3">PQQ-binding-like beta-propeller repeat protein</fullName>
    </submittedName>
</protein>
<reference evidence="3" key="1">
    <citation type="submission" date="2021-04" db="EMBL/GenBank/DDBJ databases">
        <title>Genomic insights into ecological role and evolution of a novel Thermoplasmata order Candidatus Sysuiplasmatales.</title>
        <authorList>
            <person name="Yuan Y."/>
        </authorList>
    </citation>
    <scope>NUCLEOTIDE SEQUENCE</scope>
    <source>
        <strain evidence="3">YP2-bin.285</strain>
    </source>
</reference>
<dbReference type="Proteomes" id="UP000716004">
    <property type="component" value="Unassembled WGS sequence"/>
</dbReference>
<dbReference type="SMART" id="SM00564">
    <property type="entry name" value="PQQ"/>
    <property type="match status" value="3"/>
</dbReference>
<dbReference type="Gene3D" id="2.130.10.10">
    <property type="entry name" value="YVTN repeat-like/Quinoprotein amine dehydrogenase"/>
    <property type="match status" value="1"/>
</dbReference>
<dbReference type="InterPro" id="IPR013783">
    <property type="entry name" value="Ig-like_fold"/>
</dbReference>
<dbReference type="EMBL" id="JAGVSJ010000010">
    <property type="protein sequence ID" value="MBX8631874.1"/>
    <property type="molecule type" value="Genomic_DNA"/>
</dbReference>
<organism evidence="3 4">
    <name type="scientific">Candidatus Sysuiplasma superficiale</name>
    <dbReference type="NCBI Taxonomy" id="2823368"/>
    <lineage>
        <taxon>Archaea</taxon>
        <taxon>Methanobacteriati</taxon>
        <taxon>Thermoplasmatota</taxon>
        <taxon>Thermoplasmata</taxon>
        <taxon>Candidatus Sysuiplasmatales</taxon>
        <taxon>Candidatus Sysuiplasmataceae</taxon>
        <taxon>Candidatus Sysuiplasma</taxon>
    </lineage>
</organism>
<comment type="caution">
    <text evidence="3">The sequence shown here is derived from an EMBL/GenBank/DDBJ whole genome shotgun (WGS) entry which is preliminary data.</text>
</comment>
<feature type="domain" description="PKD" evidence="2">
    <location>
        <begin position="594"/>
        <end position="645"/>
    </location>
</feature>
<dbReference type="Pfam" id="PF18911">
    <property type="entry name" value="PKD_4"/>
    <property type="match status" value="1"/>
</dbReference>
<dbReference type="InterPro" id="IPR018391">
    <property type="entry name" value="PQQ_b-propeller_rpt"/>
</dbReference>
<feature type="transmembrane region" description="Helical" evidence="1">
    <location>
        <begin position="666"/>
        <end position="688"/>
    </location>
</feature>
<gene>
    <name evidence="3" type="ORF">J9259_05075</name>
</gene>
<dbReference type="CDD" id="cd00146">
    <property type="entry name" value="PKD"/>
    <property type="match status" value="1"/>
</dbReference>
<keyword evidence="1" id="KW-0812">Transmembrane</keyword>
<dbReference type="InterPro" id="IPR011047">
    <property type="entry name" value="Quinoprotein_ADH-like_sf"/>
</dbReference>
<dbReference type="Pfam" id="PF13360">
    <property type="entry name" value="PQQ_2"/>
    <property type="match status" value="1"/>
</dbReference>
<dbReference type="SUPFAM" id="SSF49299">
    <property type="entry name" value="PKD domain"/>
    <property type="match status" value="1"/>
</dbReference>
<dbReference type="InterPro" id="IPR035986">
    <property type="entry name" value="PKD_dom_sf"/>
</dbReference>
<evidence type="ECO:0000313" key="3">
    <source>
        <dbReference type="EMBL" id="MBX8631874.1"/>
    </source>
</evidence>
<name>A0A8J8CB84_9ARCH</name>
<dbReference type="PROSITE" id="PS50093">
    <property type="entry name" value="PKD"/>
    <property type="match status" value="1"/>
</dbReference>
<dbReference type="PANTHER" id="PTHR34512:SF30">
    <property type="entry name" value="OUTER MEMBRANE PROTEIN ASSEMBLY FACTOR BAMB"/>
    <property type="match status" value="1"/>
</dbReference>
<dbReference type="InterPro" id="IPR002372">
    <property type="entry name" value="PQQ_rpt_dom"/>
</dbReference>
<dbReference type="AlphaFoldDB" id="A0A8J8CB84"/>
<keyword evidence="1" id="KW-0472">Membrane</keyword>